<dbReference type="InterPro" id="IPR008928">
    <property type="entry name" value="6-hairpin_glycosidase_sf"/>
</dbReference>
<dbReference type="GO" id="GO:0016740">
    <property type="term" value="F:transferase activity"/>
    <property type="evidence" value="ECO:0007669"/>
    <property type="project" value="UniProtKB-KW"/>
</dbReference>
<dbReference type="Proteomes" id="UP000466997">
    <property type="component" value="Chromosome"/>
</dbReference>
<dbReference type="GO" id="GO:0005975">
    <property type="term" value="P:carbohydrate metabolic process"/>
    <property type="evidence" value="ECO:0007669"/>
    <property type="project" value="InterPro"/>
</dbReference>
<sequence length="358" mass="38021">MRSAEAGAPGVPGVLTPQQCRQTAASIAAVQESSGAIPWSATGHTDPWDHVECAMALTAAGLIEPARAAFDWSRESQRADGSWPIQLRAGEIEDANSDSNFCAYIATGVWHHVLITGDRPFAAAMWPTVAAAIDFVLGLQRGYGEICWAASPAGPVGEALLTGCASIYHSIRCALALADYLGAPQPEWEVALGRLGHAITAHPGAFTEKPHHAMDWYYPVLTGALRGPAADERIAARWDAFVVDGLGIRCVDDRPWVTGAETCELVLTLDAMGRADAARNQLAAMQHLREADGSYWTGLVFSDGKRWPVERTTWTGAAVILAADALSDTTAGAGIFRGADLPRGLEGDYDCACAELPR</sequence>
<name>A0A7I7JRX0_9MYCO</name>
<proteinExistence type="predicted"/>
<evidence type="ECO:0000313" key="1">
    <source>
        <dbReference type="EMBL" id="BBX13991.1"/>
    </source>
</evidence>
<gene>
    <name evidence="1" type="ORF">MNVM_30720</name>
</gene>
<dbReference type="InterPro" id="IPR012341">
    <property type="entry name" value="6hp_glycosidase-like_sf"/>
</dbReference>
<organism evidence="1 2">
    <name type="scientific">Mycobacterium novum</name>
    <dbReference type="NCBI Taxonomy" id="2492438"/>
    <lineage>
        <taxon>Bacteria</taxon>
        <taxon>Bacillati</taxon>
        <taxon>Actinomycetota</taxon>
        <taxon>Actinomycetes</taxon>
        <taxon>Mycobacteriales</taxon>
        <taxon>Mycobacteriaceae</taxon>
        <taxon>Mycobacterium</taxon>
    </lineage>
</organism>
<evidence type="ECO:0000313" key="2">
    <source>
        <dbReference type="Proteomes" id="UP000466997"/>
    </source>
</evidence>
<reference evidence="1 2" key="1">
    <citation type="journal article" date="2019" name="Emerg. Microbes Infect.">
        <title>Comprehensive subspecies identification of 175 nontuberculous mycobacteria species based on 7547 genomic profiles.</title>
        <authorList>
            <person name="Matsumoto Y."/>
            <person name="Kinjo T."/>
            <person name="Motooka D."/>
            <person name="Nabeya D."/>
            <person name="Jung N."/>
            <person name="Uechi K."/>
            <person name="Horii T."/>
            <person name="Iida T."/>
            <person name="Fujita J."/>
            <person name="Nakamura S."/>
        </authorList>
    </citation>
    <scope>NUCLEOTIDE SEQUENCE [LARGE SCALE GENOMIC DNA]</scope>
    <source>
        <strain evidence="1 2">JCM 6391</strain>
    </source>
</reference>
<dbReference type="RefSeq" id="WP_193465234.1">
    <property type="nucleotide sequence ID" value="NZ_AP022562.1"/>
</dbReference>
<keyword evidence="1" id="KW-0808">Transferase</keyword>
<protein>
    <submittedName>
        <fullName evidence="1">Prenyltransferase</fullName>
    </submittedName>
</protein>
<dbReference type="KEGG" id="mnm:MNVM_30720"/>
<dbReference type="AlphaFoldDB" id="A0A7I7JRX0"/>
<dbReference type="Gene3D" id="1.50.10.10">
    <property type="match status" value="1"/>
</dbReference>
<keyword evidence="2" id="KW-1185">Reference proteome</keyword>
<dbReference type="SUPFAM" id="SSF48208">
    <property type="entry name" value="Six-hairpin glycosidases"/>
    <property type="match status" value="1"/>
</dbReference>
<dbReference type="EMBL" id="AP022562">
    <property type="protein sequence ID" value="BBX13991.1"/>
    <property type="molecule type" value="Genomic_DNA"/>
</dbReference>
<accession>A0A7I7JRX0</accession>